<dbReference type="Proteomes" id="UP001170959">
    <property type="component" value="Unassembled WGS sequence"/>
</dbReference>
<keyword evidence="1" id="KW-0449">Lipoprotein</keyword>
<accession>A0AAJ1QEZ2</accession>
<dbReference type="SUPFAM" id="SSF48452">
    <property type="entry name" value="TPR-like"/>
    <property type="match status" value="1"/>
</dbReference>
<dbReference type="InterPro" id="IPR041662">
    <property type="entry name" value="SusD-like_2"/>
</dbReference>
<dbReference type="RefSeq" id="WP_159155202.1">
    <property type="nucleotide sequence ID" value="NZ_CP013210.1"/>
</dbReference>
<evidence type="ECO:0000313" key="1">
    <source>
        <dbReference type="EMBL" id="MDM1072687.1"/>
    </source>
</evidence>
<dbReference type="EMBL" id="JACAGJ010000004">
    <property type="protein sequence ID" value="MDM1072687.1"/>
    <property type="molecule type" value="Genomic_DNA"/>
</dbReference>
<dbReference type="Pfam" id="PF12771">
    <property type="entry name" value="SusD-like_2"/>
    <property type="match status" value="1"/>
</dbReference>
<organism evidence="1 2">
    <name type="scientific">Empedobacter brevis</name>
    <dbReference type="NCBI Taxonomy" id="247"/>
    <lineage>
        <taxon>Bacteria</taxon>
        <taxon>Pseudomonadati</taxon>
        <taxon>Bacteroidota</taxon>
        <taxon>Flavobacteriia</taxon>
        <taxon>Flavobacteriales</taxon>
        <taxon>Weeksellaceae</taxon>
        <taxon>Empedobacter</taxon>
    </lineage>
</organism>
<sequence>MKKILLGIVTVCALYSCTDEDYDKLNHDTVNPEEVRAGFLVTGATTSYFDRMLSTNVNSNIFRLVAQQWNETVYTQETNYDLDGRSISDGLWNLLMTDVIFDLSKAKDYVKNDLTIDEKTKINQNAIIEILQIQAWQVMVDTFGNIPYSEALGGTFNPNPRYDDAKTIYTDLIKRLDVALAGIDVDSPGIGENDIVYDNDMLKWKKMGGSLLLKLAIQMSDADPVLAKATAEKAIAYGVIDNANNDFKIAYPGALPYTNPLWVDLVQGGRTDFVAANTIVDYMNGLEDPRRPIYFRQNLGEGIYKGGVYGTATAYGTHTQVGDLLHQRALPGILLNSSEVNFYLAEAVERGLIAGSAGSYYNKGIEDSFVQWGLTIEDAQAYLAKPNVAYATASGTWKEKIGLQSWLANYNKGFEAWTNFRRLDAPKLNVAQLTGREVPKRYTYPARERNLNGANNSAAASAIGGDELTTKLFWDKF</sequence>
<dbReference type="Gene3D" id="1.25.40.390">
    <property type="match status" value="1"/>
</dbReference>
<protein>
    <submittedName>
        <fullName evidence="1">SusD/RagB family nutrient-binding outer membrane lipoprotein</fullName>
    </submittedName>
</protein>
<name>A0AAJ1QEZ2_9FLAO</name>
<reference evidence="1" key="2">
    <citation type="journal article" date="2022" name="Sci. Total Environ.">
        <title>Prevalence, transmission, and molecular epidemiology of tet(X)-positive bacteria among humans, animals, and environmental niches in China: An epidemiological, and genomic-based study.</title>
        <authorList>
            <person name="Dong N."/>
            <person name="Zeng Y."/>
            <person name="Cai C."/>
            <person name="Sun C."/>
            <person name="Lu J."/>
            <person name="Liu C."/>
            <person name="Zhou H."/>
            <person name="Sun Q."/>
            <person name="Shu L."/>
            <person name="Wang H."/>
            <person name="Wang Y."/>
            <person name="Wang S."/>
            <person name="Wu C."/>
            <person name="Chan E.W."/>
            <person name="Chen G."/>
            <person name="Shen Z."/>
            <person name="Chen S."/>
            <person name="Zhang R."/>
        </authorList>
    </citation>
    <scope>NUCLEOTIDE SEQUENCE</scope>
    <source>
        <strain evidence="1">R655-4</strain>
    </source>
</reference>
<proteinExistence type="predicted"/>
<dbReference type="InterPro" id="IPR011990">
    <property type="entry name" value="TPR-like_helical_dom_sf"/>
</dbReference>
<comment type="caution">
    <text evidence="1">The sequence shown here is derived from an EMBL/GenBank/DDBJ whole genome shotgun (WGS) entry which is preliminary data.</text>
</comment>
<reference evidence="1" key="1">
    <citation type="submission" date="2020-06" db="EMBL/GenBank/DDBJ databases">
        <authorList>
            <person name="Dong N."/>
        </authorList>
    </citation>
    <scope>NUCLEOTIDE SEQUENCE</scope>
    <source>
        <strain evidence="1">R655-4</strain>
    </source>
</reference>
<dbReference type="AlphaFoldDB" id="A0AAJ1QEZ2"/>
<evidence type="ECO:0000313" key="2">
    <source>
        <dbReference type="Proteomes" id="UP001170959"/>
    </source>
</evidence>
<dbReference type="PROSITE" id="PS51257">
    <property type="entry name" value="PROKAR_LIPOPROTEIN"/>
    <property type="match status" value="1"/>
</dbReference>
<gene>
    <name evidence="1" type="ORF">HX001_09300</name>
</gene>